<dbReference type="RefSeq" id="WP_261672858.1">
    <property type="nucleotide sequence ID" value="NZ_JARUJP010000006.1"/>
</dbReference>
<sequence length="60" mass="7057">MQENILMILTLDEIKKITEGLKYGLLFMDENEGKFNEKEKDNLEDMLIKLLKAQYDCSKS</sequence>
<keyword evidence="2" id="KW-1185">Reference proteome</keyword>
<organism evidence="1 2">
    <name type="scientific">Clostridium tanneri</name>
    <dbReference type="NCBI Taxonomy" id="3037988"/>
    <lineage>
        <taxon>Bacteria</taxon>
        <taxon>Bacillati</taxon>
        <taxon>Bacillota</taxon>
        <taxon>Clostridia</taxon>
        <taxon>Eubacteriales</taxon>
        <taxon>Clostridiaceae</taxon>
        <taxon>Clostridium</taxon>
    </lineage>
</organism>
<evidence type="ECO:0000313" key="2">
    <source>
        <dbReference type="Proteomes" id="UP001281656"/>
    </source>
</evidence>
<accession>A0ABU4JS43</accession>
<gene>
    <name evidence="1" type="ORF">P8V03_07310</name>
</gene>
<evidence type="ECO:0000313" key="1">
    <source>
        <dbReference type="EMBL" id="MDW8800960.1"/>
    </source>
</evidence>
<proteinExistence type="predicted"/>
<comment type="caution">
    <text evidence="1">The sequence shown here is derived from an EMBL/GenBank/DDBJ whole genome shotgun (WGS) entry which is preliminary data.</text>
</comment>
<reference evidence="1 2" key="1">
    <citation type="submission" date="2023-04" db="EMBL/GenBank/DDBJ databases">
        <title>Clostridium tannerae sp. nov., isolated from the fecal material of an alpaca.</title>
        <authorList>
            <person name="Miller S."/>
            <person name="Hendry M."/>
            <person name="King J."/>
            <person name="Sankaranarayanan K."/>
            <person name="Lawson P.A."/>
        </authorList>
    </citation>
    <scope>NUCLEOTIDE SEQUENCE [LARGE SCALE GENOMIC DNA]</scope>
    <source>
        <strain evidence="1 2">A1-XYC3</strain>
    </source>
</reference>
<dbReference type="Proteomes" id="UP001281656">
    <property type="component" value="Unassembled WGS sequence"/>
</dbReference>
<protein>
    <submittedName>
        <fullName evidence="1">Uncharacterized protein</fullName>
    </submittedName>
</protein>
<dbReference type="EMBL" id="JARUJP010000006">
    <property type="protein sequence ID" value="MDW8800960.1"/>
    <property type="molecule type" value="Genomic_DNA"/>
</dbReference>
<name>A0ABU4JS43_9CLOT</name>